<feature type="compositionally biased region" description="Polar residues" evidence="1">
    <location>
        <begin position="212"/>
        <end position="231"/>
    </location>
</feature>
<reference evidence="2 3" key="1">
    <citation type="submission" date="2016-10" db="EMBL/GenBank/DDBJ databases">
        <authorList>
            <person name="de Groot N.N."/>
        </authorList>
    </citation>
    <scope>NUCLEOTIDE SEQUENCE [LARGE SCALE GENOMIC DNA]</scope>
    <source>
        <strain evidence="2 3">StLB037</strain>
    </source>
</reference>
<protein>
    <submittedName>
        <fullName evidence="2">Uncharacterized protein</fullName>
    </submittedName>
</protein>
<organism evidence="2 3">
    <name type="scientific">Microbacterium testaceum (strain StLB037)</name>
    <dbReference type="NCBI Taxonomy" id="979556"/>
    <lineage>
        <taxon>Bacteria</taxon>
        <taxon>Bacillati</taxon>
        <taxon>Actinomycetota</taxon>
        <taxon>Actinomycetes</taxon>
        <taxon>Micrococcales</taxon>
        <taxon>Microbacteriaceae</taxon>
        <taxon>Microbacterium</taxon>
    </lineage>
</organism>
<gene>
    <name evidence="2" type="ORF">SAMN04487788_1533</name>
</gene>
<evidence type="ECO:0000313" key="3">
    <source>
        <dbReference type="Proteomes" id="UP000186456"/>
    </source>
</evidence>
<dbReference type="Proteomes" id="UP000186456">
    <property type="component" value="Unassembled WGS sequence"/>
</dbReference>
<sequence length="337" mass="36064">MSSSTASVLAEPLDAYLRRRARSTLPLTPGEAVTAAVGLLRGCRASTTAADGKTWWLTATGCPVAIDDPDGPDAIAATAETLAHLANIADDTPTREIVGRARESVLTRPPRDWEAVERRLFAHATPVPLVLGPLFPAAEPVADPPTREQDGPAIRVLDLVDADLADATRQALERVRGHWRRSRVFRMSTLSASIGVIAVLAFCLIPGDRATPQPSTGQTVVDPAPTSTTPWLSDPLPVDERRPLSDDVEQIARTLFTELQGCRGDAACVSRYEENSAFPREPVAAGAAAGKITVVDDFGGVTVVRVDAAEATQYVTLVRQNERWLVRAVRTVADQPS</sequence>
<dbReference type="EMBL" id="FNJN01000003">
    <property type="protein sequence ID" value="SDO95926.1"/>
    <property type="molecule type" value="Genomic_DNA"/>
</dbReference>
<proteinExistence type="predicted"/>
<dbReference type="AlphaFoldDB" id="A0A1H0NTR2"/>
<evidence type="ECO:0000256" key="1">
    <source>
        <dbReference type="SAM" id="MobiDB-lite"/>
    </source>
</evidence>
<dbReference type="RefSeq" id="WP_074694971.1">
    <property type="nucleotide sequence ID" value="NZ_FNJN01000003.1"/>
</dbReference>
<name>A0A1H0NTR2_MICTS</name>
<evidence type="ECO:0000313" key="2">
    <source>
        <dbReference type="EMBL" id="SDO95926.1"/>
    </source>
</evidence>
<accession>A0A1H0NTR2</accession>
<feature type="region of interest" description="Disordered" evidence="1">
    <location>
        <begin position="212"/>
        <end position="233"/>
    </location>
</feature>